<feature type="transmembrane region" description="Helical" evidence="7">
    <location>
        <begin position="456"/>
        <end position="482"/>
    </location>
</feature>
<feature type="transmembrane region" description="Helical" evidence="7">
    <location>
        <begin position="226"/>
        <end position="249"/>
    </location>
</feature>
<gene>
    <name evidence="9" type="ORF">JTE90_020665</name>
</gene>
<evidence type="ECO:0000256" key="7">
    <source>
        <dbReference type="SAM" id="Phobius"/>
    </source>
</evidence>
<dbReference type="GO" id="GO:0016020">
    <property type="term" value="C:membrane"/>
    <property type="evidence" value="ECO:0007669"/>
    <property type="project" value="UniProtKB-SubCell"/>
</dbReference>
<reference evidence="9 10" key="1">
    <citation type="journal article" date="2022" name="Nat. Ecol. Evol.">
        <title>A masculinizing supergene underlies an exaggerated male reproductive morph in a spider.</title>
        <authorList>
            <person name="Hendrickx F."/>
            <person name="De Corte Z."/>
            <person name="Sonet G."/>
            <person name="Van Belleghem S.M."/>
            <person name="Kostlbacher S."/>
            <person name="Vangestel C."/>
        </authorList>
    </citation>
    <scope>NUCLEOTIDE SEQUENCE [LARGE SCALE GENOMIC DNA]</scope>
    <source>
        <strain evidence="9">W744_W776</strain>
    </source>
</reference>
<dbReference type="GO" id="GO:0006820">
    <property type="term" value="P:monoatomic anion transport"/>
    <property type="evidence" value="ECO:0007669"/>
    <property type="project" value="TreeGrafter"/>
</dbReference>
<keyword evidence="2" id="KW-0813">Transport</keyword>
<evidence type="ECO:0000313" key="9">
    <source>
        <dbReference type="EMBL" id="KAG8187237.1"/>
    </source>
</evidence>
<feature type="transmembrane region" description="Helical" evidence="7">
    <location>
        <begin position="165"/>
        <end position="185"/>
    </location>
</feature>
<dbReference type="PROSITE" id="PS50850">
    <property type="entry name" value="MFS"/>
    <property type="match status" value="1"/>
</dbReference>
<evidence type="ECO:0000256" key="2">
    <source>
        <dbReference type="ARBA" id="ARBA00022448"/>
    </source>
</evidence>
<dbReference type="EMBL" id="JAFNEN010000276">
    <property type="protein sequence ID" value="KAG8187237.1"/>
    <property type="molecule type" value="Genomic_DNA"/>
</dbReference>
<evidence type="ECO:0000313" key="10">
    <source>
        <dbReference type="Proteomes" id="UP000827092"/>
    </source>
</evidence>
<evidence type="ECO:0000256" key="1">
    <source>
        <dbReference type="ARBA" id="ARBA00004141"/>
    </source>
</evidence>
<feature type="transmembrane region" description="Helical" evidence="7">
    <location>
        <begin position="403"/>
        <end position="436"/>
    </location>
</feature>
<dbReference type="PANTHER" id="PTHR11662:SF399">
    <property type="entry name" value="FI19708P1-RELATED"/>
    <property type="match status" value="1"/>
</dbReference>
<dbReference type="Pfam" id="PF07690">
    <property type="entry name" value="MFS_1"/>
    <property type="match status" value="1"/>
</dbReference>
<feature type="domain" description="Major facilitator superfamily (MFS) profile" evidence="8">
    <location>
        <begin position="78"/>
        <end position="517"/>
    </location>
</feature>
<dbReference type="GO" id="GO:0015293">
    <property type="term" value="F:symporter activity"/>
    <property type="evidence" value="ECO:0007669"/>
    <property type="project" value="UniProtKB-KW"/>
</dbReference>
<evidence type="ECO:0000259" key="8">
    <source>
        <dbReference type="PROSITE" id="PS50850"/>
    </source>
</evidence>
<keyword evidence="5 7" id="KW-1133">Transmembrane helix</keyword>
<keyword evidence="4" id="KW-0769">Symport</keyword>
<feature type="transmembrane region" description="Helical" evidence="7">
    <location>
        <begin position="323"/>
        <end position="342"/>
    </location>
</feature>
<accession>A0AAV6US47</accession>
<feature type="transmembrane region" description="Helical" evidence="7">
    <location>
        <begin position="261"/>
        <end position="280"/>
    </location>
</feature>
<comment type="subcellular location">
    <subcellularLocation>
        <location evidence="1">Membrane</location>
        <topology evidence="1">Multi-pass membrane protein</topology>
    </subcellularLocation>
</comment>
<dbReference type="FunFam" id="1.20.1250.20:FF:000003">
    <property type="entry name" value="Solute carrier family 17 member 3"/>
    <property type="match status" value="1"/>
</dbReference>
<feature type="transmembrane region" description="Helical" evidence="7">
    <location>
        <begin position="362"/>
        <end position="382"/>
    </location>
</feature>
<feature type="transmembrane region" description="Helical" evidence="7">
    <location>
        <begin position="191"/>
        <end position="214"/>
    </location>
</feature>
<dbReference type="InterPro" id="IPR011701">
    <property type="entry name" value="MFS"/>
</dbReference>
<dbReference type="CDD" id="cd17318">
    <property type="entry name" value="MFS_SLC17"/>
    <property type="match status" value="1"/>
</dbReference>
<feature type="transmembrane region" description="Helical" evidence="7">
    <location>
        <begin position="494"/>
        <end position="515"/>
    </location>
</feature>
<keyword evidence="6 7" id="KW-0472">Membrane</keyword>
<evidence type="ECO:0000256" key="5">
    <source>
        <dbReference type="ARBA" id="ARBA00022989"/>
    </source>
</evidence>
<dbReference type="InterPro" id="IPR020846">
    <property type="entry name" value="MFS_dom"/>
</dbReference>
<dbReference type="InterPro" id="IPR036259">
    <property type="entry name" value="MFS_trans_sf"/>
</dbReference>
<dbReference type="Gene3D" id="1.20.1250.20">
    <property type="entry name" value="MFS general substrate transporter like domains"/>
    <property type="match status" value="2"/>
</dbReference>
<dbReference type="PANTHER" id="PTHR11662">
    <property type="entry name" value="SOLUTE CARRIER FAMILY 17"/>
    <property type="match status" value="1"/>
</dbReference>
<keyword evidence="3 7" id="KW-0812">Transmembrane</keyword>
<evidence type="ECO:0000256" key="4">
    <source>
        <dbReference type="ARBA" id="ARBA00022847"/>
    </source>
</evidence>
<organism evidence="9 10">
    <name type="scientific">Oedothorax gibbosus</name>
    <dbReference type="NCBI Taxonomy" id="931172"/>
    <lineage>
        <taxon>Eukaryota</taxon>
        <taxon>Metazoa</taxon>
        <taxon>Ecdysozoa</taxon>
        <taxon>Arthropoda</taxon>
        <taxon>Chelicerata</taxon>
        <taxon>Arachnida</taxon>
        <taxon>Araneae</taxon>
        <taxon>Araneomorphae</taxon>
        <taxon>Entelegynae</taxon>
        <taxon>Araneoidea</taxon>
        <taxon>Linyphiidae</taxon>
        <taxon>Erigoninae</taxon>
        <taxon>Oedothorax</taxon>
    </lineage>
</organism>
<comment type="caution">
    <text evidence="9">The sequence shown here is derived from an EMBL/GenBank/DDBJ whole genome shotgun (WGS) entry which is preliminary data.</text>
</comment>
<protein>
    <recommendedName>
        <fullName evidence="8">Major facilitator superfamily (MFS) profile domain-containing protein</fullName>
    </recommendedName>
</protein>
<proteinExistence type="predicted"/>
<name>A0AAV6US47_9ARAC</name>
<evidence type="ECO:0000256" key="6">
    <source>
        <dbReference type="ARBA" id="ARBA00023136"/>
    </source>
</evidence>
<dbReference type="Proteomes" id="UP000827092">
    <property type="component" value="Unassembled WGS sequence"/>
</dbReference>
<sequence length="556" mass="61057">MISAVRKRTLSNNSNIDFEKLSEIEMPEILYNKPEKVIVTQPTPSSCLERIPARYVLTFLTFLGLGIQYTQRVNLNVTIVAMVNSSFIEGNENDTTADECPNLYAPVKPHLLPNSSAYRVPRVYEEGKYTWSPSTQGVILGAFYYGYVFTPLLGGRLSELLGAKWLLGGGIFFTSILTLITPYTAELGVSAMVALRVIVGAAQGVNSASMYAMFSRWAPVQERSRLLSICTIGQHVGTIVTMPTSGFLIQYGVMGGWPSVFYLFGSIGCIWFVFWVLLVYNSPTEHPRISKSELMYIQQNLTEMTPEMKNRPIPWGKIFRSRAVWAVTIAKFAGTWGFTSLLTKLPAYLSDVLHFPIQKNGLINASVYIAEITAILLSGFSSDYLRKKNWLSNTNIRKLFETLALFGPTLCLLLVPACGCNSTLVVFLIVMSMFFYGMVGGGDIPAFVDIAPEMAGTIFGLANCLAGTTGFLSPFVAGIFLDADHGGMGQWSKVFYTSCGIYAAGAVVFLVFGSAEPEPWAVSEPAPMSVRQDDYSRKASVRSDIEISLSIHASAL</sequence>
<dbReference type="AlphaFoldDB" id="A0AAV6US47"/>
<dbReference type="InterPro" id="IPR050382">
    <property type="entry name" value="MFS_Na/Anion_cotransporter"/>
</dbReference>
<dbReference type="SUPFAM" id="SSF103473">
    <property type="entry name" value="MFS general substrate transporter"/>
    <property type="match status" value="1"/>
</dbReference>
<keyword evidence="10" id="KW-1185">Reference proteome</keyword>
<evidence type="ECO:0000256" key="3">
    <source>
        <dbReference type="ARBA" id="ARBA00022692"/>
    </source>
</evidence>